<dbReference type="RefSeq" id="WP_060626487.1">
    <property type="nucleotide sequence ID" value="NZ_LCZJ02000043.1"/>
</dbReference>
<name>A0A0W1AQV4_9BACL</name>
<keyword evidence="1" id="KW-0732">Signal</keyword>
<keyword evidence="3" id="KW-1185">Reference proteome</keyword>
<feature type="chain" id="PRO_5006920033" evidence="1">
    <location>
        <begin position="25"/>
        <end position="212"/>
    </location>
</feature>
<dbReference type="OrthoDB" id="2615650at2"/>
<organism evidence="2 3">
    <name type="scientific">Paenibacillus etheri</name>
    <dbReference type="NCBI Taxonomy" id="1306852"/>
    <lineage>
        <taxon>Bacteria</taxon>
        <taxon>Bacillati</taxon>
        <taxon>Bacillota</taxon>
        <taxon>Bacilli</taxon>
        <taxon>Bacillales</taxon>
        <taxon>Paenibacillaceae</taxon>
        <taxon>Paenibacillus</taxon>
    </lineage>
</organism>
<dbReference type="EMBL" id="LCZJ02000043">
    <property type="protein sequence ID" value="KTD83653.1"/>
    <property type="molecule type" value="Genomic_DNA"/>
</dbReference>
<accession>A0A0W1AQV4</accession>
<evidence type="ECO:0000313" key="3">
    <source>
        <dbReference type="Proteomes" id="UP000054709"/>
    </source>
</evidence>
<evidence type="ECO:0000313" key="2">
    <source>
        <dbReference type="EMBL" id="KTD83653.1"/>
    </source>
</evidence>
<reference evidence="2 3" key="1">
    <citation type="journal article" date="2015" name="Int. Biodeterior. Biodegradation">
        <title>Physiological and genetic screening methods for the isolation of methyl tert-butyl ether-degrading bacteria for bioremediation purposes.</title>
        <authorList>
            <person name="Guisado I.M."/>
            <person name="Purswani J."/>
            <person name="Gonzalez Lopez J."/>
            <person name="Pozo C."/>
        </authorList>
    </citation>
    <scope>NUCLEOTIDE SEQUENCE [LARGE SCALE GENOMIC DNA]</scope>
    <source>
        <strain evidence="2 3">SH7</strain>
    </source>
</reference>
<comment type="caution">
    <text evidence="2">The sequence shown here is derived from an EMBL/GenBank/DDBJ whole genome shotgun (WGS) entry which is preliminary data.</text>
</comment>
<dbReference type="AlphaFoldDB" id="A0A0W1AQV4"/>
<protein>
    <submittedName>
        <fullName evidence="2">Uncharacterized protein</fullName>
    </submittedName>
</protein>
<evidence type="ECO:0000256" key="1">
    <source>
        <dbReference type="SAM" id="SignalP"/>
    </source>
</evidence>
<feature type="signal peptide" evidence="1">
    <location>
        <begin position="1"/>
        <end position="24"/>
    </location>
</feature>
<dbReference type="Proteomes" id="UP000054709">
    <property type="component" value="Unassembled WGS sequence"/>
</dbReference>
<sequence length="212" mass="23539">MKKTAKILLGALLLSSAISTSAFAASEDTEVTGHFRAPVETYDEDGRLYIDGILYAPYASQEDLEQTSEPSVSNRISLLATPTNTSIMEGSETYYSGQNMDTYNNDSDSKIKITLQTSSSLTTTLTGSLEYWFSAVAKASMSLAVGQTFSKTFTQEFTTEGYHVYSLKSAVKTIKRNYVYYDTAWIIETFRSSSIDLNGGSEFWFWCNPIPH</sequence>
<gene>
    <name evidence="2" type="ORF">UQ64_00910</name>
</gene>
<proteinExistence type="predicted"/>